<evidence type="ECO:0000313" key="9">
    <source>
        <dbReference type="RefSeq" id="XP_042564391.1"/>
    </source>
</evidence>
<keyword evidence="7" id="KW-1133">Transmembrane helix</keyword>
<evidence type="ECO:0000256" key="1">
    <source>
        <dbReference type="ARBA" id="ARBA00004167"/>
    </source>
</evidence>
<evidence type="ECO:0000313" key="8">
    <source>
        <dbReference type="Proteomes" id="UP000515152"/>
    </source>
</evidence>
<keyword evidence="6 7" id="KW-0472">Membrane</keyword>
<keyword evidence="5 7" id="KW-0406">Ion transport</keyword>
<name>A0A8M1KK02_CLUHA</name>
<dbReference type="GO" id="GO:0017080">
    <property type="term" value="F:sodium channel regulator activity"/>
    <property type="evidence" value="ECO:0007669"/>
    <property type="project" value="TreeGrafter"/>
</dbReference>
<dbReference type="CTD" id="486"/>
<evidence type="ECO:0000256" key="5">
    <source>
        <dbReference type="ARBA" id="ARBA00023065"/>
    </source>
</evidence>
<dbReference type="GeneID" id="122133083"/>
<dbReference type="Pfam" id="PF02038">
    <property type="entry name" value="ATP1G1_PLM_MAT8"/>
    <property type="match status" value="1"/>
</dbReference>
<accession>A0A8M1KK02</accession>
<feature type="transmembrane region" description="Helical" evidence="7">
    <location>
        <begin position="81"/>
        <end position="99"/>
    </location>
</feature>
<evidence type="ECO:0000256" key="6">
    <source>
        <dbReference type="ARBA" id="ARBA00023136"/>
    </source>
</evidence>
<dbReference type="GO" id="GO:0006811">
    <property type="term" value="P:monoatomic ion transport"/>
    <property type="evidence" value="ECO:0007669"/>
    <property type="project" value="UniProtKB-KW"/>
</dbReference>
<dbReference type="PANTHER" id="PTHR14132">
    <property type="entry name" value="SODIUM/POTASSIUM-TRANSPORTING ATPASE SUBUNIT GAMMA"/>
    <property type="match status" value="1"/>
</dbReference>
<reference evidence="9" key="1">
    <citation type="submission" date="2025-08" db="UniProtKB">
        <authorList>
            <consortium name="RefSeq"/>
        </authorList>
    </citation>
    <scope>IDENTIFICATION</scope>
</reference>
<dbReference type="KEGG" id="char:122133083"/>
<dbReference type="GO" id="GO:0043269">
    <property type="term" value="P:regulation of monoatomic ion transport"/>
    <property type="evidence" value="ECO:0007669"/>
    <property type="project" value="InterPro"/>
</dbReference>
<dbReference type="AlphaFoldDB" id="A0A8M1KK02"/>
<protein>
    <recommendedName>
        <fullName evidence="7">FXYD domain-containing ion transport regulator</fullName>
    </recommendedName>
</protein>
<comment type="subcellular location">
    <subcellularLocation>
        <location evidence="1">Membrane</location>
        <topology evidence="1">Single-pass membrane protein</topology>
    </subcellularLocation>
</comment>
<sequence>MIGEVRFSLVVSLDGADCHPFPYSTHPQKLLTLGLEYHWISLVVSVQKSQGVQEHHSVLTMGDVEDTDADFVYDYGLIRRGGLIFAGVISVLAVAIIFSKKLSCGMKAKLSAKDEVV</sequence>
<proteinExistence type="inferred from homology"/>
<keyword evidence="8" id="KW-1185">Reference proteome</keyword>
<keyword evidence="3 7" id="KW-0813">Transport</keyword>
<dbReference type="OrthoDB" id="8430468at2759"/>
<keyword evidence="4 7" id="KW-0812">Transmembrane</keyword>
<dbReference type="InterPro" id="IPR000272">
    <property type="entry name" value="Ion-transport_regulator_FXYD"/>
</dbReference>
<evidence type="ECO:0000256" key="3">
    <source>
        <dbReference type="ARBA" id="ARBA00022448"/>
    </source>
</evidence>
<dbReference type="GO" id="GO:0016020">
    <property type="term" value="C:membrane"/>
    <property type="evidence" value="ECO:0007669"/>
    <property type="project" value="UniProtKB-SubCell"/>
</dbReference>
<comment type="similarity">
    <text evidence="2 7">Belongs to the FXYD family.</text>
</comment>
<evidence type="ECO:0000256" key="4">
    <source>
        <dbReference type="ARBA" id="ARBA00022692"/>
    </source>
</evidence>
<dbReference type="RefSeq" id="XP_042564391.1">
    <property type="nucleotide sequence ID" value="XM_042708457.1"/>
</dbReference>
<dbReference type="Proteomes" id="UP000515152">
    <property type="component" value="Chromosome 8"/>
</dbReference>
<evidence type="ECO:0000256" key="7">
    <source>
        <dbReference type="RuleBase" id="RU364131"/>
    </source>
</evidence>
<gene>
    <name evidence="9" type="primary">fxyd2</name>
</gene>
<evidence type="ECO:0000256" key="2">
    <source>
        <dbReference type="ARBA" id="ARBA00005948"/>
    </source>
</evidence>
<organism evidence="8 9">
    <name type="scientific">Clupea harengus</name>
    <name type="common">Atlantic herring</name>
    <dbReference type="NCBI Taxonomy" id="7950"/>
    <lineage>
        <taxon>Eukaryota</taxon>
        <taxon>Metazoa</taxon>
        <taxon>Chordata</taxon>
        <taxon>Craniata</taxon>
        <taxon>Vertebrata</taxon>
        <taxon>Euteleostomi</taxon>
        <taxon>Actinopterygii</taxon>
        <taxon>Neopterygii</taxon>
        <taxon>Teleostei</taxon>
        <taxon>Clupei</taxon>
        <taxon>Clupeiformes</taxon>
        <taxon>Clupeoidei</taxon>
        <taxon>Clupeidae</taxon>
        <taxon>Clupea</taxon>
    </lineage>
</organism>
<dbReference type="PANTHER" id="PTHR14132:SF22">
    <property type="entry name" value="FXYD DOMAIN-CONTAINING ION TRANSPORT REGULATOR"/>
    <property type="match status" value="1"/>
</dbReference>